<keyword evidence="4" id="KW-1185">Reference proteome</keyword>
<evidence type="ECO:0000313" key="2">
    <source>
        <dbReference type="EMBL" id="MCI2259954.1"/>
    </source>
</evidence>
<feature type="region of interest" description="Disordered" evidence="1">
    <location>
        <begin position="1"/>
        <end position="20"/>
    </location>
</feature>
<accession>A0AAU8I9P1</accession>
<dbReference type="EMBL" id="CP131914">
    <property type="protein sequence ID" value="XCI82177.1"/>
    <property type="molecule type" value="Genomic_DNA"/>
</dbReference>
<organism evidence="3">
    <name type="scientific">Xanthomonas indica</name>
    <dbReference type="NCBI Taxonomy" id="2912242"/>
    <lineage>
        <taxon>Bacteria</taxon>
        <taxon>Pseudomonadati</taxon>
        <taxon>Pseudomonadota</taxon>
        <taxon>Gammaproteobacteria</taxon>
        <taxon>Lysobacterales</taxon>
        <taxon>Lysobacteraceae</taxon>
        <taxon>Xanthomonas</taxon>
    </lineage>
</organism>
<evidence type="ECO:0000313" key="4">
    <source>
        <dbReference type="Proteomes" id="UP001430647"/>
    </source>
</evidence>
<dbReference type="Proteomes" id="UP001430647">
    <property type="component" value="Unassembled WGS sequence"/>
</dbReference>
<protein>
    <recommendedName>
        <fullName evidence="5">MerC mercury resistance protein</fullName>
    </recommendedName>
</protein>
<reference evidence="3" key="3">
    <citation type="submission" date="2023-08" db="EMBL/GenBank/DDBJ databases">
        <title>Complete genome sequence of Xanthomonas indica.</title>
        <authorList>
            <person name="Patil P.B."/>
            <person name="Rana R."/>
        </authorList>
    </citation>
    <scope>NUCLEOTIDE SEQUENCE</scope>
    <source>
        <strain evidence="3">PPL560</strain>
    </source>
</reference>
<dbReference type="AlphaFoldDB" id="A0AAU8I9P1"/>
<evidence type="ECO:0000313" key="3">
    <source>
        <dbReference type="EMBL" id="XCI82177.1"/>
    </source>
</evidence>
<sequence length="146" mass="15658">MSENPYATPQAQSPQTALHPAKAPSPILRKIAAGWIVGGLMTTLNLLLSIRAIAAGDSAKALIHCTSMLLVAALAYGTYRKSRIAACLLLASYVLARISHLVAGNADGLGIAVLVTLAYLSAARGTFQYHRWLRQEQRVPAEHRQD</sequence>
<dbReference type="RefSeq" id="WP_242156461.1">
    <property type="nucleotide sequence ID" value="NZ_CP131914.1"/>
</dbReference>
<evidence type="ECO:0000256" key="1">
    <source>
        <dbReference type="SAM" id="MobiDB-lite"/>
    </source>
</evidence>
<proteinExistence type="predicted"/>
<dbReference type="KEGG" id="xin:Q7W82_08550"/>
<dbReference type="EMBL" id="JAKJPQ010000001">
    <property type="protein sequence ID" value="MCI2259954.1"/>
    <property type="molecule type" value="Genomic_DNA"/>
</dbReference>
<gene>
    <name evidence="2" type="ORF">L3V74_00260</name>
    <name evidence="3" type="ORF">Q7W82_08550</name>
</gene>
<evidence type="ECO:0008006" key="5">
    <source>
        <dbReference type="Google" id="ProtNLM"/>
    </source>
</evidence>
<reference evidence="2" key="2">
    <citation type="submission" date="2022-01" db="EMBL/GenBank/DDBJ databases">
        <authorList>
            <person name="Rana R."/>
            <person name="Patil P.B."/>
        </authorList>
    </citation>
    <scope>NUCLEOTIDE SEQUENCE</scope>
    <source>
        <strain evidence="2">PPL560</strain>
    </source>
</reference>
<name>A0AAU8I9P1_9XANT</name>
<reference evidence="2 4" key="1">
    <citation type="journal article" date="2022" name="Curr. Microbiol.">
        <title>Xanthomonas indica sp. nov., a Novel Member of Non-Pathogenic Xanthomonas Community from Healthy Rice Seeds.</title>
        <authorList>
            <person name="Rana R."/>
            <person name="Madhavan V.N."/>
            <person name="Saroha T."/>
            <person name="Bansal K."/>
            <person name="Kaur A."/>
            <person name="Sonti R.V."/>
            <person name="Patel H.K."/>
            <person name="Patil P.B."/>
        </authorList>
    </citation>
    <scope>NUCLEOTIDE SEQUENCE [LARGE SCALE GENOMIC DNA]</scope>
    <source>
        <strain evidence="2 4">PPL560</strain>
    </source>
</reference>
<feature type="compositionally biased region" description="Polar residues" evidence="1">
    <location>
        <begin position="1"/>
        <end position="16"/>
    </location>
</feature>